<accession>A0A0G0W221</accession>
<reference evidence="1 2" key="1">
    <citation type="journal article" date="2015" name="Nature">
        <title>rRNA introns, odd ribosomes, and small enigmatic genomes across a large radiation of phyla.</title>
        <authorList>
            <person name="Brown C.T."/>
            <person name="Hug L.A."/>
            <person name="Thomas B.C."/>
            <person name="Sharon I."/>
            <person name="Castelle C.J."/>
            <person name="Singh A."/>
            <person name="Wilkins M.J."/>
            <person name="Williams K.H."/>
            <person name="Banfield J.F."/>
        </authorList>
    </citation>
    <scope>NUCLEOTIDE SEQUENCE [LARGE SCALE GENOMIC DNA]</scope>
</reference>
<dbReference type="EMBL" id="LCBF01000014">
    <property type="protein sequence ID" value="KKS07060.1"/>
    <property type="molecule type" value="Genomic_DNA"/>
</dbReference>
<sequence>MPGDFKKLIPILVVLIFAFAGSYAGFTQYNPKIQNGDVKGATISQVPELPMPISSEKISTGVTLNTTQTTFQTKKSPEEVMMFYQNVFSEKNWTPESERRENGIYVTTYNDQDLLATITVTRQPDDEYTIVSLKMSRR</sequence>
<dbReference type="Proteomes" id="UP000034544">
    <property type="component" value="Unassembled WGS sequence"/>
</dbReference>
<dbReference type="AlphaFoldDB" id="A0A0G0W221"/>
<gene>
    <name evidence="1" type="ORF">UU59_C0014G0020</name>
</gene>
<proteinExistence type="predicted"/>
<comment type="caution">
    <text evidence="1">The sequence shown here is derived from an EMBL/GenBank/DDBJ whole genome shotgun (WGS) entry which is preliminary data.</text>
</comment>
<evidence type="ECO:0000313" key="2">
    <source>
        <dbReference type="Proteomes" id="UP000034544"/>
    </source>
</evidence>
<evidence type="ECO:0000313" key="1">
    <source>
        <dbReference type="EMBL" id="KKS07060.1"/>
    </source>
</evidence>
<protein>
    <submittedName>
        <fullName evidence="1">Uncharacterized protein</fullName>
    </submittedName>
</protein>
<organism evidence="1 2">
    <name type="scientific">candidate division WWE3 bacterium GW2011_GWE1_41_27</name>
    <dbReference type="NCBI Taxonomy" id="1619131"/>
    <lineage>
        <taxon>Bacteria</taxon>
        <taxon>Katanobacteria</taxon>
    </lineage>
</organism>
<name>A0A0G0W221_UNCKA</name>